<keyword evidence="3" id="KW-1185">Reference proteome</keyword>
<name>A0A4R9AW05_9MICO</name>
<gene>
    <name evidence="2" type="ORF">E3T50_09625</name>
</gene>
<protein>
    <submittedName>
        <fullName evidence="2">PAS domain S-box protein</fullName>
    </submittedName>
</protein>
<sequence length="129" mass="14070">MCQTLLMHSFSAETPAASAELLARAFAATARMSLITDAQQNILHVGNSFTTITGYGADEVLGRNTSTRFYCSHRCVNRPHDADGPVLECNSFPAPRVPRMTSSIPHFCAGRKGHNAHAHPGRRPARRIL</sequence>
<evidence type="ECO:0000259" key="1">
    <source>
        <dbReference type="PROSITE" id="PS50112"/>
    </source>
</evidence>
<comment type="caution">
    <text evidence="2">The sequence shown here is derived from an EMBL/GenBank/DDBJ whole genome shotgun (WGS) entry which is preliminary data.</text>
</comment>
<accession>A0A4R9AW05</accession>
<dbReference type="AlphaFoldDB" id="A0A4R9AW05"/>
<reference evidence="2 3" key="1">
    <citation type="submission" date="2019-03" db="EMBL/GenBank/DDBJ databases">
        <title>Genomics of glacier-inhabiting Cryobacterium strains.</title>
        <authorList>
            <person name="Liu Q."/>
            <person name="Xin Y.-H."/>
        </authorList>
    </citation>
    <scope>NUCLEOTIDE SEQUENCE [LARGE SCALE GENOMIC DNA]</scope>
    <source>
        <strain evidence="2 3">Hz16</strain>
    </source>
</reference>
<dbReference type="EMBL" id="SOHL01000015">
    <property type="protein sequence ID" value="TFD70818.1"/>
    <property type="molecule type" value="Genomic_DNA"/>
</dbReference>
<dbReference type="Gene3D" id="3.30.450.20">
    <property type="entry name" value="PAS domain"/>
    <property type="match status" value="1"/>
</dbReference>
<feature type="domain" description="PAS" evidence="1">
    <location>
        <begin position="18"/>
        <end position="64"/>
    </location>
</feature>
<dbReference type="PROSITE" id="PS50112">
    <property type="entry name" value="PAS"/>
    <property type="match status" value="1"/>
</dbReference>
<organism evidence="2 3">
    <name type="scientific">Cryobacterium gelidum</name>
    <dbReference type="NCBI Taxonomy" id="1259164"/>
    <lineage>
        <taxon>Bacteria</taxon>
        <taxon>Bacillati</taxon>
        <taxon>Actinomycetota</taxon>
        <taxon>Actinomycetes</taxon>
        <taxon>Micrococcales</taxon>
        <taxon>Microbacteriaceae</taxon>
        <taxon>Cryobacterium</taxon>
    </lineage>
</organism>
<evidence type="ECO:0000313" key="2">
    <source>
        <dbReference type="EMBL" id="TFD70818.1"/>
    </source>
</evidence>
<dbReference type="InterPro" id="IPR000014">
    <property type="entry name" value="PAS"/>
</dbReference>
<dbReference type="Proteomes" id="UP000297983">
    <property type="component" value="Unassembled WGS sequence"/>
</dbReference>
<evidence type="ECO:0000313" key="3">
    <source>
        <dbReference type="Proteomes" id="UP000297983"/>
    </source>
</evidence>
<dbReference type="NCBIfam" id="TIGR00229">
    <property type="entry name" value="sensory_box"/>
    <property type="match status" value="1"/>
</dbReference>
<dbReference type="SUPFAM" id="SSF55785">
    <property type="entry name" value="PYP-like sensor domain (PAS domain)"/>
    <property type="match status" value="1"/>
</dbReference>
<proteinExistence type="predicted"/>
<dbReference type="InterPro" id="IPR035965">
    <property type="entry name" value="PAS-like_dom_sf"/>
</dbReference>